<accession>A0A8R1XPL6</accession>
<dbReference type="EMBL" id="CMVM020000043">
    <property type="status" value="NOT_ANNOTATED_CDS"/>
    <property type="molecule type" value="Genomic_DNA"/>
</dbReference>
<organism evidence="1 2">
    <name type="scientific">Onchocerca volvulus</name>
    <dbReference type="NCBI Taxonomy" id="6282"/>
    <lineage>
        <taxon>Eukaryota</taxon>
        <taxon>Metazoa</taxon>
        <taxon>Ecdysozoa</taxon>
        <taxon>Nematoda</taxon>
        <taxon>Chromadorea</taxon>
        <taxon>Rhabditida</taxon>
        <taxon>Spirurina</taxon>
        <taxon>Spiruromorpha</taxon>
        <taxon>Filarioidea</taxon>
        <taxon>Onchocercidae</taxon>
        <taxon>Onchocerca</taxon>
    </lineage>
</organism>
<protein>
    <submittedName>
        <fullName evidence="1">Uncharacterized protein</fullName>
    </submittedName>
</protein>
<evidence type="ECO:0000313" key="1">
    <source>
        <dbReference type="EnsemblMetazoa" id="OVOC1444.1"/>
    </source>
</evidence>
<proteinExistence type="predicted"/>
<dbReference type="Proteomes" id="UP000024404">
    <property type="component" value="Unassembled WGS sequence"/>
</dbReference>
<dbReference type="AlphaFoldDB" id="A0A8R1XPL6"/>
<name>A0A8R1XPL6_ONCVO</name>
<dbReference type="Gene3D" id="3.40.1310.20">
    <property type="match status" value="1"/>
</dbReference>
<reference evidence="1" key="2">
    <citation type="submission" date="2022-06" db="UniProtKB">
        <authorList>
            <consortium name="EnsemblMetazoa"/>
        </authorList>
    </citation>
    <scope>IDENTIFICATION</scope>
</reference>
<dbReference type="EMBL" id="CMVM020000042">
    <property type="status" value="NOT_ANNOTATED_CDS"/>
    <property type="molecule type" value="Genomic_DNA"/>
</dbReference>
<sequence length="123" mass="14731">PWILRRTEPFQNARLHYTKLHNECSSKCFFKFNSPIRFSTLQSKLPRGTHIESARGTDNQNFTYCRKETIHEEIGTRLAENRKRRSDIQADILKKYRRNEMTSDEMADEDPVFVMKNMSKIRF</sequence>
<keyword evidence="2" id="KW-1185">Reference proteome</keyword>
<evidence type="ECO:0000313" key="2">
    <source>
        <dbReference type="Proteomes" id="UP000024404"/>
    </source>
</evidence>
<dbReference type="EnsemblMetazoa" id="OVOC1444.1">
    <property type="protein sequence ID" value="OVOC1444.1"/>
    <property type="gene ID" value="WBGene00238253"/>
</dbReference>
<reference evidence="2" key="1">
    <citation type="submission" date="2013-10" db="EMBL/GenBank/DDBJ databases">
        <title>Genome sequencing of Onchocerca volvulus.</title>
        <authorList>
            <person name="Cotton J."/>
            <person name="Tsai J."/>
            <person name="Stanley E."/>
            <person name="Tracey A."/>
            <person name="Holroyd N."/>
            <person name="Lustigman S."/>
            <person name="Berriman M."/>
        </authorList>
    </citation>
    <scope>NUCLEOTIDE SEQUENCE</scope>
</reference>